<evidence type="ECO:0000313" key="3">
    <source>
        <dbReference type="Proteomes" id="UP001216150"/>
    </source>
</evidence>
<name>A0AAD6DBM3_9EURO</name>
<dbReference type="AlphaFoldDB" id="A0AAD6DBM3"/>
<feature type="compositionally biased region" description="Basic and acidic residues" evidence="1">
    <location>
        <begin position="116"/>
        <end position="127"/>
    </location>
</feature>
<feature type="region of interest" description="Disordered" evidence="1">
    <location>
        <begin position="55"/>
        <end position="127"/>
    </location>
</feature>
<gene>
    <name evidence="2" type="ORF">N7450_009618</name>
</gene>
<keyword evidence="3" id="KW-1185">Reference proteome</keyword>
<proteinExistence type="predicted"/>
<evidence type="ECO:0000256" key="1">
    <source>
        <dbReference type="SAM" id="MobiDB-lite"/>
    </source>
</evidence>
<sequence length="155" mass="17810">MRLERAVETEVRPRKNTSEIPLNAFNLRMPRGIDHEVPRWSAAYSMFTEVLKLIPPEEYSPTQQDDATSSEEENNQQGRTDSDRIRSDQTVSSESKEQDTMVDSSTATDESCGLHSPERTRSSHISPLDKEFHLSSSKHFHEGFTMYDMDALLRF</sequence>
<accession>A0AAD6DBM3</accession>
<dbReference type="Proteomes" id="UP001216150">
    <property type="component" value="Unassembled WGS sequence"/>
</dbReference>
<dbReference type="EMBL" id="JAQJAC010000009">
    <property type="protein sequence ID" value="KAJ5572634.1"/>
    <property type="molecule type" value="Genomic_DNA"/>
</dbReference>
<organism evidence="2 3">
    <name type="scientific">Penicillium hetheringtonii</name>
    <dbReference type="NCBI Taxonomy" id="911720"/>
    <lineage>
        <taxon>Eukaryota</taxon>
        <taxon>Fungi</taxon>
        <taxon>Dikarya</taxon>
        <taxon>Ascomycota</taxon>
        <taxon>Pezizomycotina</taxon>
        <taxon>Eurotiomycetes</taxon>
        <taxon>Eurotiomycetidae</taxon>
        <taxon>Eurotiales</taxon>
        <taxon>Aspergillaceae</taxon>
        <taxon>Penicillium</taxon>
    </lineage>
</organism>
<comment type="caution">
    <text evidence="2">The sequence shown here is derived from an EMBL/GenBank/DDBJ whole genome shotgun (WGS) entry which is preliminary data.</text>
</comment>
<evidence type="ECO:0000313" key="2">
    <source>
        <dbReference type="EMBL" id="KAJ5572634.1"/>
    </source>
</evidence>
<reference evidence="2 3" key="1">
    <citation type="journal article" date="2023" name="IMA Fungus">
        <title>Comparative genomic study of the Penicillium genus elucidates a diverse pangenome and 15 lateral gene transfer events.</title>
        <authorList>
            <person name="Petersen C."/>
            <person name="Sorensen T."/>
            <person name="Nielsen M.R."/>
            <person name="Sondergaard T.E."/>
            <person name="Sorensen J.L."/>
            <person name="Fitzpatrick D.A."/>
            <person name="Frisvad J.C."/>
            <person name="Nielsen K.L."/>
        </authorList>
    </citation>
    <scope>NUCLEOTIDE SEQUENCE [LARGE SCALE GENOMIC DNA]</scope>
    <source>
        <strain evidence="2 3">IBT 29057</strain>
    </source>
</reference>
<protein>
    <submittedName>
        <fullName evidence="2">Uncharacterized protein</fullName>
    </submittedName>
</protein>